<reference evidence="4 5" key="1">
    <citation type="journal article" date="2015" name="Genome Announc.">
        <title>Expanding the biotechnology potential of lactobacilli through comparative genomics of 213 strains and associated genera.</title>
        <authorList>
            <person name="Sun Z."/>
            <person name="Harris H.M."/>
            <person name="McCann A."/>
            <person name="Guo C."/>
            <person name="Argimon S."/>
            <person name="Zhang W."/>
            <person name="Yang X."/>
            <person name="Jeffery I.B."/>
            <person name="Cooney J.C."/>
            <person name="Kagawa T.F."/>
            <person name="Liu W."/>
            <person name="Song Y."/>
            <person name="Salvetti E."/>
            <person name="Wrobel A."/>
            <person name="Rasinkangas P."/>
            <person name="Parkhill J."/>
            <person name="Rea M.C."/>
            <person name="O'Sullivan O."/>
            <person name="Ritari J."/>
            <person name="Douillard F.P."/>
            <person name="Paul Ross R."/>
            <person name="Yang R."/>
            <person name="Briner A.E."/>
            <person name="Felis G.E."/>
            <person name="de Vos W.M."/>
            <person name="Barrangou R."/>
            <person name="Klaenhammer T.R."/>
            <person name="Caufield P.W."/>
            <person name="Cui Y."/>
            <person name="Zhang H."/>
            <person name="O'Toole P.W."/>
        </authorList>
    </citation>
    <scope>NUCLEOTIDE SEQUENCE [LARGE SCALE GENOMIC DNA]</scope>
    <source>
        <strain evidence="4 5">ATCC 27304</strain>
    </source>
</reference>
<dbReference type="PATRIC" id="fig|1618.3.peg.1864"/>
<evidence type="ECO:0000259" key="3">
    <source>
        <dbReference type="PROSITE" id="PS50943"/>
    </source>
</evidence>
<feature type="domain" description="HTH cro/C1-type" evidence="3">
    <location>
        <begin position="9"/>
        <end position="63"/>
    </location>
</feature>
<dbReference type="CDD" id="cd00093">
    <property type="entry name" value="HTH_XRE"/>
    <property type="match status" value="1"/>
</dbReference>
<evidence type="ECO:0000256" key="2">
    <source>
        <dbReference type="SAM" id="Phobius"/>
    </source>
</evidence>
<proteinExistence type="predicted"/>
<protein>
    <submittedName>
        <fullName evidence="4">Transcriptional regulator (Xre family)</fullName>
    </submittedName>
</protein>
<organism evidence="4 5">
    <name type="scientific">Liquorilactobacillus mali</name>
    <dbReference type="NCBI Taxonomy" id="1618"/>
    <lineage>
        <taxon>Bacteria</taxon>
        <taxon>Bacillati</taxon>
        <taxon>Bacillota</taxon>
        <taxon>Bacilli</taxon>
        <taxon>Lactobacillales</taxon>
        <taxon>Lactobacillaceae</taxon>
        <taxon>Liquorilactobacillus</taxon>
    </lineage>
</organism>
<dbReference type="SMART" id="SM00530">
    <property type="entry name" value="HTH_XRE"/>
    <property type="match status" value="1"/>
</dbReference>
<dbReference type="InterPro" id="IPR001387">
    <property type="entry name" value="Cro/C1-type_HTH"/>
</dbReference>
<keyword evidence="2" id="KW-1133">Transmembrane helix</keyword>
<dbReference type="SUPFAM" id="SSF47413">
    <property type="entry name" value="lambda repressor-like DNA-binding domains"/>
    <property type="match status" value="1"/>
</dbReference>
<dbReference type="PANTHER" id="PTHR46558:SF15">
    <property type="entry name" value="HELIX-TURN-HELIX DOMAIN PROTEIN"/>
    <property type="match status" value="1"/>
</dbReference>
<name>A0A0R2FDB6_9LACO</name>
<evidence type="ECO:0000256" key="1">
    <source>
        <dbReference type="ARBA" id="ARBA00023125"/>
    </source>
</evidence>
<dbReference type="InterPro" id="IPR010982">
    <property type="entry name" value="Lambda_DNA-bd_dom_sf"/>
</dbReference>
<comment type="caution">
    <text evidence="4">The sequence shown here is derived from an EMBL/GenBank/DDBJ whole genome shotgun (WGS) entry which is preliminary data.</text>
</comment>
<dbReference type="GO" id="GO:0003677">
    <property type="term" value="F:DNA binding"/>
    <property type="evidence" value="ECO:0007669"/>
    <property type="project" value="UniProtKB-KW"/>
</dbReference>
<dbReference type="PANTHER" id="PTHR46558">
    <property type="entry name" value="TRACRIPTIONAL REGULATORY PROTEIN-RELATED-RELATED"/>
    <property type="match status" value="1"/>
</dbReference>
<feature type="transmembrane region" description="Helical" evidence="2">
    <location>
        <begin position="86"/>
        <end position="106"/>
    </location>
</feature>
<feature type="transmembrane region" description="Helical" evidence="2">
    <location>
        <begin position="112"/>
        <end position="132"/>
    </location>
</feature>
<keyword evidence="2" id="KW-0472">Membrane</keyword>
<keyword evidence="1" id="KW-0238">DNA-binding</keyword>
<accession>A0A0R2FDB6</accession>
<dbReference type="Pfam" id="PF01381">
    <property type="entry name" value="HTH_3"/>
    <property type="match status" value="1"/>
</dbReference>
<dbReference type="AlphaFoldDB" id="A0A0R2FDB6"/>
<sequence>MSMKLNLILKRKRQELHLTQEQLAEKLFVSLKTVSNWETGKTFPDIESLIKLAQLYHLSLDKLLVEGSDIVKDIEKKTRLTSLKKYMWGPNILNLILIIMVSQQQFLGRLSLLSTVLLLISIALNGITLIYFSKEIRYEENQQEIHKSFNKLTIRLLIFTIIFIGAIIIGYFIR</sequence>
<dbReference type="PROSITE" id="PS50943">
    <property type="entry name" value="HTH_CROC1"/>
    <property type="match status" value="1"/>
</dbReference>
<dbReference type="Gene3D" id="1.10.260.40">
    <property type="entry name" value="lambda repressor-like DNA-binding domains"/>
    <property type="match status" value="1"/>
</dbReference>
<feature type="transmembrane region" description="Helical" evidence="2">
    <location>
        <begin position="152"/>
        <end position="173"/>
    </location>
</feature>
<dbReference type="Proteomes" id="UP000051727">
    <property type="component" value="Unassembled WGS sequence"/>
</dbReference>
<keyword evidence="2" id="KW-0812">Transmembrane</keyword>
<dbReference type="STRING" id="1618.IV36_GL001831"/>
<evidence type="ECO:0000313" key="5">
    <source>
        <dbReference type="Proteomes" id="UP000051727"/>
    </source>
</evidence>
<evidence type="ECO:0000313" key="4">
    <source>
        <dbReference type="EMBL" id="KRN26562.1"/>
    </source>
</evidence>
<dbReference type="EMBL" id="JQAR01000044">
    <property type="protein sequence ID" value="KRN26562.1"/>
    <property type="molecule type" value="Genomic_DNA"/>
</dbReference>
<gene>
    <name evidence="4" type="ORF">IV36_GL001831</name>
</gene>